<evidence type="ECO:0000256" key="1">
    <source>
        <dbReference type="SAM" id="MobiDB-lite"/>
    </source>
</evidence>
<sequence>METTSNERIQCSNTVGDPSAPFTPAQSRMKNPLADWSQTPSRLAGSERFARAIEQARHSMTLAPWLQYSPNPDLELAAAERQLKHQIASALDQGFVLHDPCFPEFCQLDMHNQFGLVNPDNLYFLASIETPGTYVIYGKRGTSADLQIQVGAGKPGFDEDLTSPIPVSELDLDALSVKRNGEFTITISDTKPCDLKAGENWLSNTERGLCANSVLIRESLMDWNTETGGTWRIERIDTVGQINPLPSPELVDLQYKRASDYLTGSTRGWIKFVEQLRVNLPANHISAPRKTGQGLPGQFNSAGHFQMSEDTAIVITVERSDARYQGIQLGDLWFNAFDFRRRQTSLTTKQAYQSEDGKYRFVISAKDPGFENWLDPAGASTAFVFMRWQGIPYCPDEEPKAPNAPERHIWTFDQLGEKLKDEPKFTPEQRKAQLAARHLSALKTPRGF</sequence>
<evidence type="ECO:0008006" key="4">
    <source>
        <dbReference type="Google" id="ProtNLM"/>
    </source>
</evidence>
<organism evidence="2 3">
    <name type="scientific">Jannaschia donghaensis</name>
    <dbReference type="NCBI Taxonomy" id="420998"/>
    <lineage>
        <taxon>Bacteria</taxon>
        <taxon>Pseudomonadati</taxon>
        <taxon>Pseudomonadota</taxon>
        <taxon>Alphaproteobacteria</taxon>
        <taxon>Rhodobacterales</taxon>
        <taxon>Roseobacteraceae</taxon>
        <taxon>Jannaschia</taxon>
    </lineage>
</organism>
<evidence type="ECO:0000313" key="2">
    <source>
        <dbReference type="EMBL" id="CTQ48553.1"/>
    </source>
</evidence>
<reference evidence="2 3" key="1">
    <citation type="submission" date="2015-07" db="EMBL/GenBank/DDBJ databases">
        <authorList>
            <person name="Noorani M."/>
        </authorList>
    </citation>
    <scope>NUCLEOTIDE SEQUENCE [LARGE SCALE GENOMIC DNA]</scope>
    <source>
        <strain evidence="2 3">CECT 7802</strain>
    </source>
</reference>
<keyword evidence="3" id="KW-1185">Reference proteome</keyword>
<gene>
    <name evidence="2" type="ORF">JDO7802_00555</name>
</gene>
<feature type="region of interest" description="Disordered" evidence="1">
    <location>
        <begin position="1"/>
        <end position="40"/>
    </location>
</feature>
<evidence type="ECO:0000313" key="3">
    <source>
        <dbReference type="Proteomes" id="UP000049222"/>
    </source>
</evidence>
<dbReference type="Proteomes" id="UP000049222">
    <property type="component" value="Unassembled WGS sequence"/>
</dbReference>
<proteinExistence type="predicted"/>
<dbReference type="EMBL" id="CXSU01000005">
    <property type="protein sequence ID" value="CTQ48553.1"/>
    <property type="molecule type" value="Genomic_DNA"/>
</dbReference>
<dbReference type="AlphaFoldDB" id="A0A0M6YGD7"/>
<feature type="compositionally biased region" description="Polar residues" evidence="1">
    <location>
        <begin position="1"/>
        <end position="16"/>
    </location>
</feature>
<name>A0A0M6YGD7_9RHOB</name>
<dbReference type="STRING" id="420998.JDO7802_00555"/>
<protein>
    <recommendedName>
        <fullName evidence="4">DUF1214 domain-containing protein</fullName>
    </recommendedName>
</protein>
<accession>A0A0M6YGD7</accession>